<evidence type="ECO:0000313" key="4">
    <source>
        <dbReference type="Proteomes" id="UP000412028"/>
    </source>
</evidence>
<dbReference type="GO" id="GO:0003677">
    <property type="term" value="F:DNA binding"/>
    <property type="evidence" value="ECO:0007669"/>
    <property type="project" value="UniProtKB-KW"/>
</dbReference>
<sequence length="517" mass="57752">MPVLLRWVYRGSMECSVVHGGGESSLGCLLVFGYSVVVVIDDGCGEALVGIGEEALKARNLKIKESRRATRERRKGQATGVVTLKVDRVKLTDAQVEAVEGQFREARWVYNEAVSSGDVFKYKPGRTVMVRLPDGSMERRDVRFLSAQEAQSIVELARNAVRGLAVMKSHGRRVGALKHVREVNAIPLKQYGNTYELRDPGDSHADGSYPYVHVLKVPGLMHVTGAGQLAAWDEVGPATLIRKGLGDYRLAVTVFMDKDRREAEREARRAAWEDAAPVLYRVGGVDAGLENAITESDGTRSGRIGIPEPAKLGHWQARLAKHKDAKGADGRGHSRSWWEAKERVDAIYDEVARARDARALEEYQRLTVKYSILFVQDEQIAPWARRDGFVRGGRTIQKGIIGRLWALFRHEANEAARLGRPSRVIVIDRCQPTTSWCRRCGRRTKHRPGLRVFHCAWCGFEEDRDVHAARNMVVLGLYPVTMEELRGDRSVPIGVYADLDTPEGAELRGVLDQLGWE</sequence>
<evidence type="ECO:0000256" key="1">
    <source>
        <dbReference type="ARBA" id="ARBA00023125"/>
    </source>
</evidence>
<dbReference type="RefSeq" id="WP_150380399.1">
    <property type="nucleotide sequence ID" value="NZ_RZUI01000001.1"/>
</dbReference>
<dbReference type="CDD" id="cd20805">
    <property type="entry name" value="C1_DGK_rpt2"/>
    <property type="match status" value="1"/>
</dbReference>
<proteinExistence type="predicted"/>
<keyword evidence="1" id="KW-0238">DNA-binding</keyword>
<evidence type="ECO:0000313" key="3">
    <source>
        <dbReference type="EMBL" id="KAA8831982.1"/>
    </source>
</evidence>
<feature type="domain" description="Cas12f1-like TNB" evidence="2">
    <location>
        <begin position="423"/>
        <end position="472"/>
    </location>
</feature>
<reference evidence="3 4" key="1">
    <citation type="journal article" date="2019" name="Syst. Appl. Microbiol.">
        <title>Characterization of Bifidobacterium species in feaces of the Egyptian fruit bat: Description of B. vespertilionis sp. nov. and B. rousetti sp. nov.</title>
        <authorList>
            <person name="Modesto M."/>
            <person name="Satti M."/>
            <person name="Watanabe K."/>
            <person name="Puglisi E."/>
            <person name="Morelli L."/>
            <person name="Huang C.-H."/>
            <person name="Liou J.-S."/>
            <person name="Miyashita M."/>
            <person name="Tamura T."/>
            <person name="Saito S."/>
            <person name="Mori K."/>
            <person name="Huang L."/>
            <person name="Sciavilla P."/>
            <person name="Sandri C."/>
            <person name="Spiezio C."/>
            <person name="Vitali F."/>
            <person name="Cavalieri D."/>
            <person name="Perpetuini G."/>
            <person name="Tofalo R."/>
            <person name="Bonetti A."/>
            <person name="Arita M."/>
            <person name="Mattarelli P."/>
        </authorList>
    </citation>
    <scope>NUCLEOTIDE SEQUENCE [LARGE SCALE GENOMIC DNA]</scope>
    <source>
        <strain evidence="3 4">RST7</strain>
    </source>
</reference>
<organism evidence="3 4">
    <name type="scientific">Bifidobacterium tissieri</name>
    <dbReference type="NCBI Taxonomy" id="1630162"/>
    <lineage>
        <taxon>Bacteria</taxon>
        <taxon>Bacillati</taxon>
        <taxon>Actinomycetota</taxon>
        <taxon>Actinomycetes</taxon>
        <taxon>Bifidobacteriales</taxon>
        <taxon>Bifidobacteriaceae</taxon>
        <taxon>Bifidobacterium</taxon>
    </lineage>
</organism>
<dbReference type="OrthoDB" id="6230307at2"/>
<dbReference type="InterPro" id="IPR010095">
    <property type="entry name" value="Cas12f1-like_TNB"/>
</dbReference>
<evidence type="ECO:0000259" key="2">
    <source>
        <dbReference type="Pfam" id="PF07282"/>
    </source>
</evidence>
<dbReference type="EMBL" id="RZUI01000001">
    <property type="protein sequence ID" value="KAA8831982.1"/>
    <property type="molecule type" value="Genomic_DNA"/>
</dbReference>
<name>A0A5M9ZYN2_9BIFI</name>
<dbReference type="Proteomes" id="UP000412028">
    <property type="component" value="Unassembled WGS sequence"/>
</dbReference>
<gene>
    <name evidence="3" type="ORF">EMO89_00185</name>
</gene>
<protein>
    <recommendedName>
        <fullName evidence="2">Cas12f1-like TNB domain-containing protein</fullName>
    </recommendedName>
</protein>
<dbReference type="Pfam" id="PF07282">
    <property type="entry name" value="Cas12f1-like_TNB"/>
    <property type="match status" value="1"/>
</dbReference>
<comment type="caution">
    <text evidence="3">The sequence shown here is derived from an EMBL/GenBank/DDBJ whole genome shotgun (WGS) entry which is preliminary data.</text>
</comment>
<accession>A0A5M9ZYN2</accession>
<dbReference type="AlphaFoldDB" id="A0A5M9ZYN2"/>